<evidence type="ECO:0000256" key="1">
    <source>
        <dbReference type="ARBA" id="ARBA00022553"/>
    </source>
</evidence>
<dbReference type="PROSITE" id="PS50021">
    <property type="entry name" value="CH"/>
    <property type="match status" value="1"/>
</dbReference>
<organism evidence="5 6">
    <name type="scientific">Opisthorchis felineus</name>
    <dbReference type="NCBI Taxonomy" id="147828"/>
    <lineage>
        <taxon>Eukaryota</taxon>
        <taxon>Metazoa</taxon>
        <taxon>Spiralia</taxon>
        <taxon>Lophotrochozoa</taxon>
        <taxon>Platyhelminthes</taxon>
        <taxon>Trematoda</taxon>
        <taxon>Digenea</taxon>
        <taxon>Opisthorchiida</taxon>
        <taxon>Opisthorchiata</taxon>
        <taxon>Opisthorchiidae</taxon>
        <taxon>Opisthorchis</taxon>
    </lineage>
</organism>
<dbReference type="SUPFAM" id="SSF47576">
    <property type="entry name" value="Calponin-homology domain, CH-domain"/>
    <property type="match status" value="1"/>
</dbReference>
<name>A0A4S2MAL7_OPIFE</name>
<evidence type="ECO:0000313" key="6">
    <source>
        <dbReference type="Proteomes" id="UP000308267"/>
    </source>
</evidence>
<evidence type="ECO:0000313" key="5">
    <source>
        <dbReference type="EMBL" id="TGZ73562.1"/>
    </source>
</evidence>
<comment type="caution">
    <text evidence="5">The sequence shown here is derived from an EMBL/GenBank/DDBJ whole genome shotgun (WGS) entry which is preliminary data.</text>
</comment>
<evidence type="ECO:0000259" key="4">
    <source>
        <dbReference type="PROSITE" id="PS50021"/>
    </source>
</evidence>
<keyword evidence="6" id="KW-1185">Reference proteome</keyword>
<evidence type="ECO:0000256" key="3">
    <source>
        <dbReference type="ARBA" id="ARBA00061655"/>
    </source>
</evidence>
<dbReference type="EMBL" id="SJOL01002591">
    <property type="protein sequence ID" value="TGZ73562.1"/>
    <property type="molecule type" value="Genomic_DNA"/>
</dbReference>
<dbReference type="STRING" id="147828.A0A4S2MAL7"/>
<keyword evidence="2" id="KW-0175">Coiled coil</keyword>
<dbReference type="InterPro" id="IPR001715">
    <property type="entry name" value="CH_dom"/>
</dbReference>
<feature type="domain" description="Calponin-homology (CH)" evidence="4">
    <location>
        <begin position="72"/>
        <end position="178"/>
    </location>
</feature>
<gene>
    <name evidence="5" type="ORF">CRM22_001448</name>
</gene>
<dbReference type="InterPro" id="IPR050540">
    <property type="entry name" value="F-actin_Monoox_Mical"/>
</dbReference>
<protein>
    <recommendedName>
        <fullName evidence="4">Calponin-homology (CH) domain-containing protein</fullName>
    </recommendedName>
</protein>
<dbReference type="OrthoDB" id="10017054at2759"/>
<keyword evidence="1" id="KW-0597">Phosphoprotein</keyword>
<proteinExistence type="inferred from homology"/>
<evidence type="ECO:0000256" key="2">
    <source>
        <dbReference type="ARBA" id="ARBA00023054"/>
    </source>
</evidence>
<dbReference type="InterPro" id="IPR036872">
    <property type="entry name" value="CH_dom_sf"/>
</dbReference>
<dbReference type="Pfam" id="PF00307">
    <property type="entry name" value="CH"/>
    <property type="match status" value="1"/>
</dbReference>
<comment type="similarity">
    <text evidence="3">Belongs to the smoothelin family.</text>
</comment>
<dbReference type="PANTHER" id="PTHR23167:SF88">
    <property type="entry name" value="CALPONIN-HOMOLOGY (CH) DOMAIN-CONTAINING PROTEIN"/>
    <property type="match status" value="1"/>
</dbReference>
<reference evidence="5 6" key="1">
    <citation type="journal article" date="2019" name="BMC Genomics">
        <title>New insights from Opisthorchis felineus genome: update on genomics of the epidemiologically important liver flukes.</title>
        <authorList>
            <person name="Ershov N.I."/>
            <person name="Mordvinov V.A."/>
            <person name="Prokhortchouk E.B."/>
            <person name="Pakharukova M.Y."/>
            <person name="Gunbin K.V."/>
            <person name="Ustyantsev K."/>
            <person name="Genaev M.A."/>
            <person name="Blinov A.G."/>
            <person name="Mazur A."/>
            <person name="Boulygina E."/>
            <person name="Tsygankova S."/>
            <person name="Khrameeva E."/>
            <person name="Chekanov N."/>
            <person name="Fan G."/>
            <person name="Xiao A."/>
            <person name="Zhang H."/>
            <person name="Xu X."/>
            <person name="Yang H."/>
            <person name="Solovyev V."/>
            <person name="Lee S.M."/>
            <person name="Liu X."/>
            <person name="Afonnikov D.A."/>
            <person name="Skryabin K.G."/>
        </authorList>
    </citation>
    <scope>NUCLEOTIDE SEQUENCE [LARGE SCALE GENOMIC DNA]</scope>
    <source>
        <strain evidence="5">AK-0245</strain>
        <tissue evidence="5">Whole organism</tissue>
    </source>
</reference>
<accession>A0A4S2MAL7</accession>
<dbReference type="FunFam" id="1.10.418.10:FF:000009">
    <property type="entry name" value="smoothelin isoform X2"/>
    <property type="match status" value="1"/>
</dbReference>
<sequence>MMLCSLRNYLSSFGNNQCESVSLRSKRNPLGRKKLYRNQFASAMNKFKAMDKANNPQGAKPNFTAGGRAGAGTAKEMMLNWCKMLTKDYPNVNITNFGSSWADGLAFCALIHHFYPDAFDFSTLSPENRKENFELAFDTAEKMGNIAPLLEISDLMRMKVPDWKCIFTQIQLYYRRFQLEEGKNCHVPPTGSIPKTASASS</sequence>
<dbReference type="SMART" id="SM00033">
    <property type="entry name" value="CH"/>
    <property type="match status" value="1"/>
</dbReference>
<dbReference type="PANTHER" id="PTHR23167">
    <property type="entry name" value="CALPONIN HOMOLOGY DOMAIN-CONTAINING PROTEIN DDB_G0272472-RELATED"/>
    <property type="match status" value="1"/>
</dbReference>
<dbReference type="AlphaFoldDB" id="A0A4S2MAL7"/>
<dbReference type="Proteomes" id="UP000308267">
    <property type="component" value="Unassembled WGS sequence"/>
</dbReference>
<dbReference type="Gene3D" id="1.10.418.10">
    <property type="entry name" value="Calponin-like domain"/>
    <property type="match status" value="1"/>
</dbReference>